<comment type="subcellular location">
    <subcellularLocation>
        <location evidence="1">Cell membrane</location>
        <topology evidence="1">Multi-pass membrane protein</topology>
    </subcellularLocation>
</comment>
<dbReference type="GO" id="GO:0033214">
    <property type="term" value="P:siderophore-iron import into cell"/>
    <property type="evidence" value="ECO:0007669"/>
    <property type="project" value="TreeGrafter"/>
</dbReference>
<dbReference type="GO" id="GO:0005886">
    <property type="term" value="C:plasma membrane"/>
    <property type="evidence" value="ECO:0007669"/>
    <property type="project" value="UniProtKB-SubCell"/>
</dbReference>
<feature type="transmembrane region" description="Helical" evidence="8">
    <location>
        <begin position="159"/>
        <end position="181"/>
    </location>
</feature>
<keyword evidence="10" id="KW-1185">Reference proteome</keyword>
<feature type="transmembrane region" description="Helical" evidence="8">
    <location>
        <begin position="69"/>
        <end position="86"/>
    </location>
</feature>
<evidence type="ECO:0000256" key="1">
    <source>
        <dbReference type="ARBA" id="ARBA00004651"/>
    </source>
</evidence>
<feature type="transmembrane region" description="Helical" evidence="8">
    <location>
        <begin position="317"/>
        <end position="337"/>
    </location>
</feature>
<evidence type="ECO:0000256" key="4">
    <source>
        <dbReference type="ARBA" id="ARBA00022475"/>
    </source>
</evidence>
<dbReference type="RefSeq" id="WP_094013473.1">
    <property type="nucleotide sequence ID" value="NZ_NMQW01000002.1"/>
</dbReference>
<protein>
    <submittedName>
        <fullName evidence="9">Iron ABC transporter permease</fullName>
    </submittedName>
</protein>
<dbReference type="Proteomes" id="UP000215509">
    <property type="component" value="Unassembled WGS sequence"/>
</dbReference>
<dbReference type="FunFam" id="1.10.3470.10:FF:000001">
    <property type="entry name" value="Vitamin B12 ABC transporter permease BtuC"/>
    <property type="match status" value="1"/>
</dbReference>
<feature type="transmembrane region" description="Helical" evidence="8">
    <location>
        <begin position="98"/>
        <end position="120"/>
    </location>
</feature>
<dbReference type="Pfam" id="PF01032">
    <property type="entry name" value="FecCD"/>
    <property type="match status" value="1"/>
</dbReference>
<reference evidence="9 10" key="1">
    <citation type="submission" date="2017-07" db="EMBL/GenBank/DDBJ databases">
        <title>Genome sequencing and assembly of Paenibacillus rigui.</title>
        <authorList>
            <person name="Mayilraj S."/>
        </authorList>
    </citation>
    <scope>NUCLEOTIDE SEQUENCE [LARGE SCALE GENOMIC DNA]</scope>
    <source>
        <strain evidence="9 10">JCM 16352</strain>
    </source>
</reference>
<feature type="transmembrane region" description="Helical" evidence="8">
    <location>
        <begin position="126"/>
        <end position="147"/>
    </location>
</feature>
<dbReference type="PANTHER" id="PTHR30472:SF64">
    <property type="entry name" value="IRON(3+)-HYDROXAMATE IMPORT SYSTEM PERMEASE PROTEIN FHUG"/>
    <property type="match status" value="1"/>
</dbReference>
<dbReference type="OrthoDB" id="9811721at2"/>
<evidence type="ECO:0000313" key="9">
    <source>
        <dbReference type="EMBL" id="OXM88226.1"/>
    </source>
</evidence>
<dbReference type="PANTHER" id="PTHR30472">
    <property type="entry name" value="FERRIC ENTEROBACTIN TRANSPORT SYSTEM PERMEASE PROTEIN"/>
    <property type="match status" value="1"/>
</dbReference>
<evidence type="ECO:0000256" key="3">
    <source>
        <dbReference type="ARBA" id="ARBA00022448"/>
    </source>
</evidence>
<organism evidence="9 10">
    <name type="scientific">Paenibacillus rigui</name>
    <dbReference type="NCBI Taxonomy" id="554312"/>
    <lineage>
        <taxon>Bacteria</taxon>
        <taxon>Bacillati</taxon>
        <taxon>Bacillota</taxon>
        <taxon>Bacilli</taxon>
        <taxon>Bacillales</taxon>
        <taxon>Paenibacillaceae</taxon>
        <taxon>Paenibacillus</taxon>
    </lineage>
</organism>
<comment type="similarity">
    <text evidence="2">Belongs to the binding-protein-dependent transport system permease family. FecCD subfamily.</text>
</comment>
<sequence length="340" mass="35710">MSFHSTSTSRGRKAWSTGIVLALLCTVVVLISLNTGTIRLSPLAVLRTFLGQGSPDEAMVLFDFRLPRSLVTMLAGIGLGVSGAILQGLSRNALADPGILGLHAGAAFGLILFVTFFQTMKGPVSLFIPLFTFAGGVLAALLIVLLAYDRHRGLIPVRLILIGIAVAAGFGAVSLFLSLQLDETTYAFTSRWLVGSVWGRDWVHVIALLPWIALLVPYAIGQSHSLNAFSLGDELAVGIGTAVRKKRLLLLAAAVGLSSASVSMAGGIGFIGLVAPHLARRLVGPMHQHFMPIAGMIGLVILVGADTLGRSLFQPNAIPAGIVVAAVGAPYFLYLLVRTK</sequence>
<evidence type="ECO:0000256" key="8">
    <source>
        <dbReference type="SAM" id="Phobius"/>
    </source>
</evidence>
<dbReference type="EMBL" id="NMQW01000002">
    <property type="protein sequence ID" value="OXM88226.1"/>
    <property type="molecule type" value="Genomic_DNA"/>
</dbReference>
<feature type="transmembrane region" description="Helical" evidence="8">
    <location>
        <begin position="201"/>
        <end position="220"/>
    </location>
</feature>
<evidence type="ECO:0000256" key="5">
    <source>
        <dbReference type="ARBA" id="ARBA00022692"/>
    </source>
</evidence>
<keyword evidence="3" id="KW-0813">Transport</keyword>
<dbReference type="InterPro" id="IPR000522">
    <property type="entry name" value="ABC_transptr_permease_BtuC"/>
</dbReference>
<keyword evidence="4" id="KW-1003">Cell membrane</keyword>
<gene>
    <name evidence="9" type="ORF">CF651_03810</name>
</gene>
<evidence type="ECO:0000313" key="10">
    <source>
        <dbReference type="Proteomes" id="UP000215509"/>
    </source>
</evidence>
<dbReference type="Gene3D" id="1.10.3470.10">
    <property type="entry name" value="ABC transporter involved in vitamin B12 uptake, BtuC"/>
    <property type="match status" value="1"/>
</dbReference>
<keyword evidence="7 8" id="KW-0472">Membrane</keyword>
<evidence type="ECO:0000256" key="7">
    <source>
        <dbReference type="ARBA" id="ARBA00023136"/>
    </source>
</evidence>
<dbReference type="SUPFAM" id="SSF81345">
    <property type="entry name" value="ABC transporter involved in vitamin B12 uptake, BtuC"/>
    <property type="match status" value="1"/>
</dbReference>
<evidence type="ECO:0000256" key="6">
    <source>
        <dbReference type="ARBA" id="ARBA00022989"/>
    </source>
</evidence>
<dbReference type="GO" id="GO:0022857">
    <property type="term" value="F:transmembrane transporter activity"/>
    <property type="evidence" value="ECO:0007669"/>
    <property type="project" value="InterPro"/>
</dbReference>
<dbReference type="CDD" id="cd06550">
    <property type="entry name" value="TM_ABC_iron-siderophores_like"/>
    <property type="match status" value="1"/>
</dbReference>
<feature type="transmembrane region" description="Helical" evidence="8">
    <location>
        <begin position="14"/>
        <end position="33"/>
    </location>
</feature>
<accession>A0A229UXL5</accession>
<keyword evidence="5 8" id="KW-0812">Transmembrane</keyword>
<comment type="caution">
    <text evidence="9">The sequence shown here is derived from an EMBL/GenBank/DDBJ whole genome shotgun (WGS) entry which is preliminary data.</text>
</comment>
<feature type="transmembrane region" description="Helical" evidence="8">
    <location>
        <begin position="286"/>
        <end position="305"/>
    </location>
</feature>
<evidence type="ECO:0000256" key="2">
    <source>
        <dbReference type="ARBA" id="ARBA00007935"/>
    </source>
</evidence>
<keyword evidence="6 8" id="KW-1133">Transmembrane helix</keyword>
<proteinExistence type="inferred from homology"/>
<dbReference type="InterPro" id="IPR037294">
    <property type="entry name" value="ABC_BtuC-like"/>
</dbReference>
<dbReference type="AlphaFoldDB" id="A0A229UXL5"/>
<feature type="transmembrane region" description="Helical" evidence="8">
    <location>
        <begin position="248"/>
        <end position="274"/>
    </location>
</feature>
<name>A0A229UXL5_9BACL</name>